<dbReference type="OrthoDB" id="4781at2759"/>
<dbReference type="SUPFAM" id="SSF49899">
    <property type="entry name" value="Concanavalin A-like lectins/glucanases"/>
    <property type="match status" value="1"/>
</dbReference>
<accession>A0A7R8W533</accession>
<dbReference type="InterPro" id="IPR050546">
    <property type="entry name" value="Glycosyl_Hydrlase_16"/>
</dbReference>
<dbReference type="PANTHER" id="PTHR10963:SF55">
    <property type="entry name" value="GLYCOSIDE HYDROLASE FAMILY 16 PROTEIN"/>
    <property type="match status" value="1"/>
</dbReference>
<dbReference type="Gene3D" id="2.60.120.200">
    <property type="match status" value="1"/>
</dbReference>
<dbReference type="GO" id="GO:0005975">
    <property type="term" value="P:carbohydrate metabolic process"/>
    <property type="evidence" value="ECO:0007669"/>
    <property type="project" value="InterPro"/>
</dbReference>
<protein>
    <submittedName>
        <fullName evidence="2">Uncharacterized protein</fullName>
    </submittedName>
</protein>
<sequence>MLKFLCFSLALIASTEAKELKRDKWQTTVNGVPIPPERSGELIFEDDFDFLDLYTWQHEKTASGGGNWEFQIYQNNRTNSFVDDEGFLHIVPTLTEDQYGEGFCNNGRIDLHGGWPADECTNPSFYGCERIGNGGTTINPTLSARLRTVNSFSFKYGTMEVRARMPRGDWIWPAIWMLPRMNAFGGWPASGEIDLVEARGNEQFQCEGKEQGHKSAGSTLHFGPFWPVNGWSEAHGEMIHSGGGFGTDFVTYRLEWTPEYIAFFYDDVEVKRVVPPSGGFWELYDFDTFFPGVSSPWFGDDISIMTPFDQEFYIILNVAVGGTNGFFPEGCTNMGYNKPWSNTSPNAMNEFLSTKHLWYPTWNKETDPDQSAMLVDYVRVWAL</sequence>
<dbReference type="InterPro" id="IPR013320">
    <property type="entry name" value="ConA-like_dom_sf"/>
</dbReference>
<name>A0A7R8W533_9CRUS</name>
<evidence type="ECO:0000256" key="1">
    <source>
        <dbReference type="ARBA" id="ARBA00006865"/>
    </source>
</evidence>
<reference evidence="2" key="1">
    <citation type="submission" date="2020-11" db="EMBL/GenBank/DDBJ databases">
        <authorList>
            <person name="Tran Van P."/>
        </authorList>
    </citation>
    <scope>NUCLEOTIDE SEQUENCE</scope>
</reference>
<dbReference type="PANTHER" id="PTHR10963">
    <property type="entry name" value="GLYCOSYL HYDROLASE-RELATED"/>
    <property type="match status" value="1"/>
</dbReference>
<dbReference type="AlphaFoldDB" id="A0A7R8W533"/>
<organism evidence="2">
    <name type="scientific">Cyprideis torosa</name>
    <dbReference type="NCBI Taxonomy" id="163714"/>
    <lineage>
        <taxon>Eukaryota</taxon>
        <taxon>Metazoa</taxon>
        <taxon>Ecdysozoa</taxon>
        <taxon>Arthropoda</taxon>
        <taxon>Crustacea</taxon>
        <taxon>Oligostraca</taxon>
        <taxon>Ostracoda</taxon>
        <taxon>Podocopa</taxon>
        <taxon>Podocopida</taxon>
        <taxon>Cytherocopina</taxon>
        <taxon>Cytheroidea</taxon>
        <taxon>Cytherideidae</taxon>
        <taxon>Cyprideis</taxon>
    </lineage>
</organism>
<evidence type="ECO:0000313" key="2">
    <source>
        <dbReference type="EMBL" id="CAD7225044.1"/>
    </source>
</evidence>
<dbReference type="PROSITE" id="PS51762">
    <property type="entry name" value="GH16_2"/>
    <property type="match status" value="1"/>
</dbReference>
<dbReference type="GO" id="GO:0004553">
    <property type="term" value="F:hydrolase activity, hydrolyzing O-glycosyl compounds"/>
    <property type="evidence" value="ECO:0007669"/>
    <property type="project" value="InterPro"/>
</dbReference>
<dbReference type="Pfam" id="PF00722">
    <property type="entry name" value="Glyco_hydro_16"/>
    <property type="match status" value="1"/>
</dbReference>
<dbReference type="EMBL" id="OB660488">
    <property type="protein sequence ID" value="CAD7225044.1"/>
    <property type="molecule type" value="Genomic_DNA"/>
</dbReference>
<gene>
    <name evidence="2" type="ORF">CTOB1V02_LOCUS2992</name>
</gene>
<proteinExistence type="inferred from homology"/>
<dbReference type="CDD" id="cd08024">
    <property type="entry name" value="GH16_CCF"/>
    <property type="match status" value="1"/>
</dbReference>
<dbReference type="InterPro" id="IPR000757">
    <property type="entry name" value="Beta-glucanase-like"/>
</dbReference>
<comment type="similarity">
    <text evidence="1">Belongs to the glycosyl hydrolase 16 family.</text>
</comment>